<evidence type="ECO:0000256" key="4">
    <source>
        <dbReference type="ARBA" id="ARBA00012438"/>
    </source>
</evidence>
<evidence type="ECO:0000256" key="10">
    <source>
        <dbReference type="ARBA" id="ARBA00022777"/>
    </source>
</evidence>
<dbReference type="InterPro" id="IPR016120">
    <property type="entry name" value="Sig_transdc_His_kin_SpoOB"/>
</dbReference>
<evidence type="ECO:0000256" key="3">
    <source>
        <dbReference type="ARBA" id="ARBA00004651"/>
    </source>
</evidence>
<dbReference type="EC" id="2.7.13.3" evidence="4"/>
<accession>A0A6G7CLL1</accession>
<dbReference type="Pfam" id="PF13188">
    <property type="entry name" value="PAS_8"/>
    <property type="match status" value="1"/>
</dbReference>
<evidence type="ECO:0000313" key="17">
    <source>
        <dbReference type="EMBL" id="QIH42936.1"/>
    </source>
</evidence>
<keyword evidence="7" id="KW-0808">Transferase</keyword>
<reference evidence="17 18" key="1">
    <citation type="submission" date="2020-02" db="EMBL/GenBank/DDBJ databases">
        <title>A complete genome of a marine bacterium Vibrio sp. ZWAL4003 isolated from the mangrove sediment with the ability to degrade polysaccharides.</title>
        <authorList>
            <person name="Wu J."/>
            <person name="Qu W."/>
            <person name="Zeng R."/>
        </authorList>
    </citation>
    <scope>NUCLEOTIDE SEQUENCE [LARGE SCALE GENOMIC DNA]</scope>
    <source>
        <strain evidence="17 18">ZWAL4003</strain>
    </source>
</reference>
<keyword evidence="13" id="KW-0902">Two-component regulatory system</keyword>
<dbReference type="Pfam" id="PF17203">
    <property type="entry name" value="sCache_3_2"/>
    <property type="match status" value="1"/>
</dbReference>
<keyword evidence="6" id="KW-0597">Phosphoprotein</keyword>
<keyword evidence="12 15" id="KW-1133">Transmembrane helix</keyword>
<evidence type="ECO:0000256" key="8">
    <source>
        <dbReference type="ARBA" id="ARBA00022692"/>
    </source>
</evidence>
<evidence type="ECO:0000256" key="12">
    <source>
        <dbReference type="ARBA" id="ARBA00022989"/>
    </source>
</evidence>
<dbReference type="InterPro" id="IPR004358">
    <property type="entry name" value="Sig_transdc_His_kin-like_C"/>
</dbReference>
<protein>
    <recommendedName>
        <fullName evidence="4">histidine kinase</fullName>
        <ecNumber evidence="4">2.7.13.3</ecNumber>
    </recommendedName>
</protein>
<evidence type="ECO:0000259" key="16">
    <source>
        <dbReference type="PROSITE" id="PS50109"/>
    </source>
</evidence>
<dbReference type="SMART" id="SM00387">
    <property type="entry name" value="HATPase_c"/>
    <property type="match status" value="1"/>
</dbReference>
<comment type="catalytic activity">
    <reaction evidence="1">
        <text>ATP + protein L-histidine = ADP + protein N-phospho-L-histidine.</text>
        <dbReference type="EC" id="2.7.13.3"/>
    </reaction>
</comment>
<proteinExistence type="predicted"/>
<dbReference type="KEGG" id="vzi:G5S32_13705"/>
<dbReference type="InterPro" id="IPR000014">
    <property type="entry name" value="PAS"/>
</dbReference>
<dbReference type="Pfam" id="PF02518">
    <property type="entry name" value="HATPase_c"/>
    <property type="match status" value="1"/>
</dbReference>
<dbReference type="InterPro" id="IPR036890">
    <property type="entry name" value="HATPase_C_sf"/>
</dbReference>
<dbReference type="PANTHER" id="PTHR43065:SF10">
    <property type="entry name" value="PEROXIDE STRESS-ACTIVATED HISTIDINE KINASE MAK3"/>
    <property type="match status" value="1"/>
</dbReference>
<feature type="transmembrane region" description="Helical" evidence="15">
    <location>
        <begin position="6"/>
        <end position="30"/>
    </location>
</feature>
<dbReference type="EMBL" id="CP049331">
    <property type="protein sequence ID" value="QIH42936.1"/>
    <property type="molecule type" value="Genomic_DNA"/>
</dbReference>
<sequence>MKLKNYITLSTITASSATVVVVTLVIFYLLQVSYHDGLRARGLELARVIAHDPHVITAVEQHNQNPTISNLNAYIESIRQRTDASYIVVVDKQALRLSHPNTERLNNTFIGDDIYPALRDGGEYSTFATGSLGLAVRNFSAIERNGEVIGVVCIGYLADKVSSVILHERLQIGLLIAAVYLLGLCGISAYRYKFKQTFFDYEPEFIVNKFREYELVFNSIRDGIVVVDKNMHITMINDSACQVLSMREFERHEYVRHPLSRYSSTLNHLLLDGDKVFSQHEVTLGNVNHHVNIYPLNIGKVFSGYVMAFFVNLTPNEMEKELAYLRSYSSLLRSKTHEYSNRLNVLSGMLQMENYQQAIEFVQQETDRYQLVVNRIVRTIADSAVAGILLAKFNKAEEMGVKFTVDQDSSLAIYDRNIAEKLVTINANLIDNALLAAWQNRKQVAPLVSLYISDRGPHIIIEVEDSGSGIPPHLEDKILDFGVSSKQGDETCGIGLYLVNQLVEYLNGSIDWERSGNHTTAFSVYLDKKECIYES</sequence>
<dbReference type="PRINTS" id="PR00344">
    <property type="entry name" value="BCTRLSENSOR"/>
</dbReference>
<keyword evidence="14 15" id="KW-0472">Membrane</keyword>
<dbReference type="RefSeq" id="WP_165312482.1">
    <property type="nucleotide sequence ID" value="NZ_CP049331.1"/>
</dbReference>
<dbReference type="AlphaFoldDB" id="A0A6G7CLL1"/>
<evidence type="ECO:0000256" key="15">
    <source>
        <dbReference type="SAM" id="Phobius"/>
    </source>
</evidence>
<keyword evidence="18" id="KW-1185">Reference proteome</keyword>
<evidence type="ECO:0000256" key="14">
    <source>
        <dbReference type="ARBA" id="ARBA00023136"/>
    </source>
</evidence>
<evidence type="ECO:0000256" key="9">
    <source>
        <dbReference type="ARBA" id="ARBA00022741"/>
    </source>
</evidence>
<dbReference type="InterPro" id="IPR033463">
    <property type="entry name" value="sCache_3"/>
</dbReference>
<dbReference type="GO" id="GO:0005524">
    <property type="term" value="F:ATP binding"/>
    <property type="evidence" value="ECO:0007669"/>
    <property type="project" value="UniProtKB-KW"/>
</dbReference>
<dbReference type="Gene3D" id="3.30.450.20">
    <property type="entry name" value="PAS domain"/>
    <property type="match status" value="2"/>
</dbReference>
<feature type="domain" description="Histidine kinase" evidence="16">
    <location>
        <begin position="334"/>
        <end position="530"/>
    </location>
</feature>
<dbReference type="InterPro" id="IPR003594">
    <property type="entry name" value="HATPase_dom"/>
</dbReference>
<keyword evidence="9" id="KW-0547">Nucleotide-binding</keyword>
<feature type="transmembrane region" description="Helical" evidence="15">
    <location>
        <begin position="172"/>
        <end position="192"/>
    </location>
</feature>
<evidence type="ECO:0000256" key="2">
    <source>
        <dbReference type="ARBA" id="ARBA00004533"/>
    </source>
</evidence>
<evidence type="ECO:0000256" key="5">
    <source>
        <dbReference type="ARBA" id="ARBA00022475"/>
    </source>
</evidence>
<dbReference type="GO" id="GO:0005886">
    <property type="term" value="C:plasma membrane"/>
    <property type="evidence" value="ECO:0007669"/>
    <property type="project" value="UniProtKB-SubCell"/>
</dbReference>
<dbReference type="Gene3D" id="3.30.565.10">
    <property type="entry name" value="Histidine kinase-like ATPase, C-terminal domain"/>
    <property type="match status" value="1"/>
</dbReference>
<gene>
    <name evidence="17" type="ORF">G5S32_13705</name>
</gene>
<dbReference type="Proteomes" id="UP000503003">
    <property type="component" value="Chromosome 1"/>
</dbReference>
<dbReference type="Gene3D" id="1.10.287.130">
    <property type="match status" value="1"/>
</dbReference>
<comment type="subcellular location">
    <subcellularLocation>
        <location evidence="2">Cell inner membrane</location>
    </subcellularLocation>
    <subcellularLocation>
        <location evidence="3">Cell membrane</location>
        <topology evidence="3">Multi-pass membrane protein</topology>
    </subcellularLocation>
</comment>
<keyword evidence="5" id="KW-1003">Cell membrane</keyword>
<dbReference type="SUPFAM" id="SSF55874">
    <property type="entry name" value="ATPase domain of HSP90 chaperone/DNA topoisomerase II/histidine kinase"/>
    <property type="match status" value="1"/>
</dbReference>
<dbReference type="InterPro" id="IPR005467">
    <property type="entry name" value="His_kinase_dom"/>
</dbReference>
<organism evidence="17 18">
    <name type="scientific">Vibrio ziniensis</name>
    <dbReference type="NCBI Taxonomy" id="2711221"/>
    <lineage>
        <taxon>Bacteria</taxon>
        <taxon>Pseudomonadati</taxon>
        <taxon>Pseudomonadota</taxon>
        <taxon>Gammaproteobacteria</taxon>
        <taxon>Vibrionales</taxon>
        <taxon>Vibrionaceae</taxon>
        <taxon>Vibrio</taxon>
    </lineage>
</organism>
<evidence type="ECO:0000256" key="1">
    <source>
        <dbReference type="ARBA" id="ARBA00000085"/>
    </source>
</evidence>
<dbReference type="PROSITE" id="PS50109">
    <property type="entry name" value="HIS_KIN"/>
    <property type="match status" value="1"/>
</dbReference>
<keyword evidence="11" id="KW-0067">ATP-binding</keyword>
<dbReference type="SMART" id="SM00091">
    <property type="entry name" value="PAS"/>
    <property type="match status" value="1"/>
</dbReference>
<keyword evidence="10 17" id="KW-0418">Kinase</keyword>
<dbReference type="InterPro" id="IPR035965">
    <property type="entry name" value="PAS-like_dom_sf"/>
</dbReference>
<keyword evidence="8 15" id="KW-0812">Transmembrane</keyword>
<evidence type="ECO:0000313" key="18">
    <source>
        <dbReference type="Proteomes" id="UP000503003"/>
    </source>
</evidence>
<dbReference type="SUPFAM" id="SSF55890">
    <property type="entry name" value="Sporulation response regulatory protein Spo0B"/>
    <property type="match status" value="1"/>
</dbReference>
<dbReference type="PANTHER" id="PTHR43065">
    <property type="entry name" value="SENSOR HISTIDINE KINASE"/>
    <property type="match status" value="1"/>
</dbReference>
<dbReference type="InterPro" id="IPR029151">
    <property type="entry name" value="Sensor-like_sf"/>
</dbReference>
<evidence type="ECO:0000256" key="11">
    <source>
        <dbReference type="ARBA" id="ARBA00022840"/>
    </source>
</evidence>
<evidence type="ECO:0000256" key="6">
    <source>
        <dbReference type="ARBA" id="ARBA00022553"/>
    </source>
</evidence>
<name>A0A6G7CLL1_9VIBR</name>
<dbReference type="SUPFAM" id="SSF55785">
    <property type="entry name" value="PYP-like sensor domain (PAS domain)"/>
    <property type="match status" value="1"/>
</dbReference>
<evidence type="ECO:0000256" key="13">
    <source>
        <dbReference type="ARBA" id="ARBA00023012"/>
    </source>
</evidence>
<dbReference type="SUPFAM" id="SSF103190">
    <property type="entry name" value="Sensory domain-like"/>
    <property type="match status" value="1"/>
</dbReference>
<dbReference type="GO" id="GO:0000155">
    <property type="term" value="F:phosphorelay sensor kinase activity"/>
    <property type="evidence" value="ECO:0007669"/>
    <property type="project" value="InterPro"/>
</dbReference>
<evidence type="ECO:0000256" key="7">
    <source>
        <dbReference type="ARBA" id="ARBA00022679"/>
    </source>
</evidence>